<protein>
    <submittedName>
        <fullName evidence="2">Ketopantoate reductase</fullName>
    </submittedName>
</protein>
<dbReference type="STRING" id="985665.HPL003_14285"/>
<proteinExistence type="predicted"/>
<reference key="2">
    <citation type="submission" date="2011-11" db="EMBL/GenBank/DDBJ databases">
        <authorList>
            <person name="Shin S.H."/>
            <person name="Kim S."/>
            <person name="Kim J.Y."/>
        </authorList>
    </citation>
    <scope>NUCLEOTIDE SEQUENCE</scope>
    <source>
        <strain>HPL-003</strain>
    </source>
</reference>
<dbReference type="AlphaFoldDB" id="G7W0I7"/>
<evidence type="ECO:0000259" key="1">
    <source>
        <dbReference type="Pfam" id="PF02558"/>
    </source>
</evidence>
<gene>
    <name evidence="2" type="ordered locus">HPL003_14285</name>
</gene>
<evidence type="ECO:0000313" key="3">
    <source>
        <dbReference type="Proteomes" id="UP000005876"/>
    </source>
</evidence>
<reference evidence="3" key="1">
    <citation type="submission" date="2011-11" db="EMBL/GenBank/DDBJ databases">
        <title>Complete sequence of Paenibacillus terrae HPL-003.</title>
        <authorList>
            <person name="Shin S.H."/>
            <person name="Kim S."/>
            <person name="Kim J.Y."/>
        </authorList>
    </citation>
    <scope>NUCLEOTIDE SEQUENCE [LARGE SCALE GENOMIC DNA]</scope>
    <source>
        <strain evidence="3">HPL-003</strain>
    </source>
</reference>
<dbReference type="EMBL" id="CP003107">
    <property type="protein sequence ID" value="AET59608.1"/>
    <property type="molecule type" value="Genomic_DNA"/>
</dbReference>
<dbReference type="Proteomes" id="UP000005876">
    <property type="component" value="Chromosome"/>
</dbReference>
<reference evidence="2 3" key="3">
    <citation type="journal article" date="2012" name="J. Bacteriol.">
        <title>Genome Sequence of Paenibacillus terrae HPL-003, a Xylanase-Producing Bacterium Isolated from Soil Found in Forest Residue.</title>
        <authorList>
            <person name="Shin S.H."/>
            <person name="Kim S."/>
            <person name="Kim J.Y."/>
            <person name="Song H.Y."/>
            <person name="Cho S.J."/>
            <person name="Kim D.R."/>
            <person name="Lee K.I."/>
            <person name="Lim H.K."/>
            <person name="Park N.J."/>
            <person name="Hwang I.T."/>
            <person name="Yang K.S."/>
        </authorList>
    </citation>
    <scope>NUCLEOTIDE SEQUENCE [LARGE SCALE GENOMIC DNA]</scope>
    <source>
        <strain evidence="2 3">HPL-003</strain>
    </source>
</reference>
<dbReference type="HOGENOM" id="CLU_1395149_0_0_9"/>
<feature type="domain" description="Ketopantoate reductase N-terminal" evidence="1">
    <location>
        <begin position="34"/>
        <end position="149"/>
    </location>
</feature>
<dbReference type="InterPro" id="IPR036291">
    <property type="entry name" value="NAD(P)-bd_dom_sf"/>
</dbReference>
<dbReference type="Pfam" id="PF02558">
    <property type="entry name" value="ApbA"/>
    <property type="match status" value="1"/>
</dbReference>
<name>G7W0I7_PAETH</name>
<dbReference type="KEGG" id="pta:HPL003_14285"/>
<evidence type="ECO:0000313" key="2">
    <source>
        <dbReference type="EMBL" id="AET59608.1"/>
    </source>
</evidence>
<sequence length="195" mass="21950">MRYFYLIKQVLFKQPVTNSMKGKIILNTKPYRLLIFGAGVIGSVYALRLAQSGLDVTILARGKRLEALKRDGLKYNDNRSIKQISSIKTIEKLDNDDIYDFIFVPVRYDQAESALSALKHNRSKTIVTLTNTIGYDSWLEIVGDRLLPGFPGAGGDIKEDVLYAQFGSEKHQGTIFGEINGLTTERVKELAQIFE</sequence>
<dbReference type="Gene3D" id="3.40.50.720">
    <property type="entry name" value="NAD(P)-binding Rossmann-like Domain"/>
    <property type="match status" value="1"/>
</dbReference>
<dbReference type="SUPFAM" id="SSF51735">
    <property type="entry name" value="NAD(P)-binding Rossmann-fold domains"/>
    <property type="match status" value="1"/>
</dbReference>
<dbReference type="InterPro" id="IPR013332">
    <property type="entry name" value="KPR_N"/>
</dbReference>
<dbReference type="eggNOG" id="COG1893">
    <property type="taxonomic scope" value="Bacteria"/>
</dbReference>
<organism evidence="2 3">
    <name type="scientific">Paenibacillus terrae (strain HPL-003)</name>
    <dbReference type="NCBI Taxonomy" id="985665"/>
    <lineage>
        <taxon>Bacteria</taxon>
        <taxon>Bacillati</taxon>
        <taxon>Bacillota</taxon>
        <taxon>Bacilli</taxon>
        <taxon>Bacillales</taxon>
        <taxon>Paenibacillaceae</taxon>
        <taxon>Paenibacillus</taxon>
    </lineage>
</organism>
<accession>G7W0I7</accession>